<dbReference type="CDD" id="cd05466">
    <property type="entry name" value="PBP2_LTTR_substrate"/>
    <property type="match status" value="1"/>
</dbReference>
<dbReference type="Pfam" id="PF03466">
    <property type="entry name" value="LysR_substrate"/>
    <property type="match status" value="1"/>
</dbReference>
<accession>U2ESH7</accession>
<keyword evidence="6" id="KW-0436">Ligase</keyword>
<dbReference type="InterPro" id="IPR036388">
    <property type="entry name" value="WH-like_DNA-bd_sf"/>
</dbReference>
<dbReference type="RefSeq" id="WP_006913055.1">
    <property type="nucleotide sequence ID" value="NZ_AFNV02000002.1"/>
</dbReference>
<dbReference type="OrthoDB" id="646694at2"/>
<dbReference type="AlphaFoldDB" id="U2ESH7"/>
<name>U2ESH7_9GAMM</name>
<evidence type="ECO:0000256" key="1">
    <source>
        <dbReference type="ARBA" id="ARBA00009437"/>
    </source>
</evidence>
<evidence type="ECO:0000256" key="2">
    <source>
        <dbReference type="ARBA" id="ARBA00023015"/>
    </source>
</evidence>
<dbReference type="PROSITE" id="PS50931">
    <property type="entry name" value="HTH_LYSR"/>
    <property type="match status" value="1"/>
</dbReference>
<dbReference type="SUPFAM" id="SSF53850">
    <property type="entry name" value="Periplasmic binding protein-like II"/>
    <property type="match status" value="1"/>
</dbReference>
<reference evidence="6 7" key="2">
    <citation type="journal article" date="2013" name="PLoS ONE">
        <title>INDIGO - INtegrated Data Warehouse of MIcrobial GenOmes with Examples from the Red Sea Extremophiles.</title>
        <authorList>
            <person name="Alam I."/>
            <person name="Antunes A."/>
            <person name="Kamau A.A."/>
            <person name="Ba Alawi W."/>
            <person name="Kalkatawi M."/>
            <person name="Stingl U."/>
            <person name="Bajic V.B."/>
        </authorList>
    </citation>
    <scope>NUCLEOTIDE SEQUENCE [LARGE SCALE GENOMIC DNA]</scope>
    <source>
        <strain evidence="6 7">E1L3A</strain>
    </source>
</reference>
<dbReference type="PANTHER" id="PTHR30126">
    <property type="entry name" value="HTH-TYPE TRANSCRIPTIONAL REGULATOR"/>
    <property type="match status" value="1"/>
</dbReference>
<reference evidence="6 7" key="1">
    <citation type="journal article" date="2011" name="J. Bacteriol.">
        <title>Genome sequence of Salinisphaera shabanensis, a gammaproteobacterium from the harsh, variable environment of the brine-seawater interface of the Shaban Deep in the Red Sea.</title>
        <authorList>
            <person name="Antunes A."/>
            <person name="Alam I."/>
            <person name="Bajic V.B."/>
            <person name="Stingl U."/>
        </authorList>
    </citation>
    <scope>NUCLEOTIDE SEQUENCE [LARGE SCALE GENOMIC DNA]</scope>
    <source>
        <strain evidence="6 7">E1L3A</strain>
    </source>
</reference>
<keyword evidence="2" id="KW-0805">Transcription regulation</keyword>
<gene>
    <name evidence="6" type="ORF">SSPSH_000379</name>
</gene>
<keyword evidence="3" id="KW-0238">DNA-binding</keyword>
<keyword evidence="4" id="KW-0804">Transcription</keyword>
<dbReference type="Gene3D" id="1.10.10.10">
    <property type="entry name" value="Winged helix-like DNA-binding domain superfamily/Winged helix DNA-binding domain"/>
    <property type="match status" value="1"/>
</dbReference>
<evidence type="ECO:0000259" key="5">
    <source>
        <dbReference type="PROSITE" id="PS50931"/>
    </source>
</evidence>
<dbReference type="InterPro" id="IPR036390">
    <property type="entry name" value="WH_DNA-bd_sf"/>
</dbReference>
<dbReference type="GO" id="GO:0003700">
    <property type="term" value="F:DNA-binding transcription factor activity"/>
    <property type="evidence" value="ECO:0007669"/>
    <property type="project" value="InterPro"/>
</dbReference>
<proteinExistence type="inferred from homology"/>
<dbReference type="GO" id="GO:0000976">
    <property type="term" value="F:transcription cis-regulatory region binding"/>
    <property type="evidence" value="ECO:0007669"/>
    <property type="project" value="TreeGrafter"/>
</dbReference>
<dbReference type="InterPro" id="IPR005119">
    <property type="entry name" value="LysR_subst-bd"/>
</dbReference>
<comment type="caution">
    <text evidence="6">The sequence shown here is derived from an EMBL/GenBank/DDBJ whole genome shotgun (WGS) entry which is preliminary data.</text>
</comment>
<organism evidence="6 7">
    <name type="scientific">Salinisphaera shabanensis E1L3A</name>
    <dbReference type="NCBI Taxonomy" id="1033802"/>
    <lineage>
        <taxon>Bacteria</taxon>
        <taxon>Pseudomonadati</taxon>
        <taxon>Pseudomonadota</taxon>
        <taxon>Gammaproteobacteria</taxon>
        <taxon>Salinisphaerales</taxon>
        <taxon>Salinisphaeraceae</taxon>
        <taxon>Salinisphaera</taxon>
    </lineage>
</organism>
<dbReference type="Proteomes" id="UP000006242">
    <property type="component" value="Unassembled WGS sequence"/>
</dbReference>
<dbReference type="STRING" id="1033802.SSPSH_000379"/>
<feature type="domain" description="HTH lysR-type" evidence="5">
    <location>
        <begin position="25"/>
        <end position="82"/>
    </location>
</feature>
<keyword evidence="7" id="KW-1185">Reference proteome</keyword>
<dbReference type="PANTHER" id="PTHR30126:SF40">
    <property type="entry name" value="HTH-TYPE TRANSCRIPTIONAL REGULATOR GLTR"/>
    <property type="match status" value="1"/>
</dbReference>
<evidence type="ECO:0000313" key="7">
    <source>
        <dbReference type="Proteomes" id="UP000006242"/>
    </source>
</evidence>
<sequence>MADMSSKNDAPPSGEHGQRALAARLDWNLIRTFVVVADELNLSRAAERLFVTQPAVSQALKRLQAQLGYALVQRRGPHITLTGAGEEVHRIASGVFADVSSLEMPARDALEQVVGRVKLLSVSRVHSQRYNDFLADFHRRYPRVELEVEVLRGHDVLMALRQNTASFGLGLCRVDTPGIERRLIVPQRYALFCGPPHSLYDRAEVDIARLLHEDLVTFTGDYLGDTLSPLTLFREHHGFQGRLAASSSNLEEVCRLIMCGYGIGFLPEGAFRRETEAGMLRKLPPQEGLADVDIHLLWNTQRPLRVAETVFRDELLAAFDRE</sequence>
<dbReference type="GO" id="GO:0008765">
    <property type="term" value="F:UDP-N-acetylmuramoylalanyl-D-glutamate-2,6-diaminopimelate ligase activity"/>
    <property type="evidence" value="ECO:0007669"/>
    <property type="project" value="UniProtKB-EC"/>
</dbReference>
<dbReference type="Gene3D" id="3.40.190.290">
    <property type="match status" value="1"/>
</dbReference>
<dbReference type="SUPFAM" id="SSF46785">
    <property type="entry name" value="Winged helix' DNA-binding domain"/>
    <property type="match status" value="1"/>
</dbReference>
<evidence type="ECO:0000256" key="4">
    <source>
        <dbReference type="ARBA" id="ARBA00023163"/>
    </source>
</evidence>
<dbReference type="Pfam" id="PF00126">
    <property type="entry name" value="HTH_1"/>
    <property type="match status" value="1"/>
</dbReference>
<comment type="similarity">
    <text evidence="1">Belongs to the LysR transcriptional regulatory family.</text>
</comment>
<dbReference type="EC" id="6.3.2.13" evidence="6"/>
<dbReference type="PRINTS" id="PR00039">
    <property type="entry name" value="HTHLYSR"/>
</dbReference>
<dbReference type="eggNOG" id="COG0583">
    <property type="taxonomic scope" value="Bacteria"/>
</dbReference>
<dbReference type="InterPro" id="IPR000847">
    <property type="entry name" value="LysR_HTH_N"/>
</dbReference>
<evidence type="ECO:0000256" key="3">
    <source>
        <dbReference type="ARBA" id="ARBA00023125"/>
    </source>
</evidence>
<dbReference type="EMBL" id="AFNV02000002">
    <property type="protein sequence ID" value="ERJ20655.1"/>
    <property type="molecule type" value="Genomic_DNA"/>
</dbReference>
<protein>
    <submittedName>
        <fullName evidence="6">UDP-N-acetylmuramoylalanyl-D-glutamate--2 6-diaminopimelate ligase protein</fullName>
        <ecNumber evidence="6">6.3.2.13</ecNumber>
    </submittedName>
</protein>
<evidence type="ECO:0000313" key="6">
    <source>
        <dbReference type="EMBL" id="ERJ20655.1"/>
    </source>
</evidence>